<dbReference type="Proteomes" id="UP000248703">
    <property type="component" value="Unassembled WGS sequence"/>
</dbReference>
<keyword evidence="4" id="KW-1185">Reference proteome</keyword>
<reference evidence="3 4" key="1">
    <citation type="submission" date="2018-06" db="EMBL/GenBank/DDBJ databases">
        <title>Genomic Encyclopedia of Archaeal and Bacterial Type Strains, Phase II (KMG-II): from individual species to whole genera.</title>
        <authorList>
            <person name="Goeker M."/>
        </authorList>
    </citation>
    <scope>NUCLEOTIDE SEQUENCE [LARGE SCALE GENOMIC DNA]</scope>
    <source>
        <strain evidence="3 4">DSM 24464</strain>
    </source>
</reference>
<dbReference type="EMBL" id="QLLO01000001">
    <property type="protein sequence ID" value="RAJ18019.1"/>
    <property type="molecule type" value="Genomic_DNA"/>
</dbReference>
<sequence>MKNLVIIVFLAALTSCKAQTNTLQFEQGMTSPKANLSQVSWIQGHWKGEAFGGITEEIWSPPLGDSMMFSFKLVSDGKVVFYELGGIRQVDDTLLFQLKHFGNDFKGWEDKDETVDAKLVKIEGNRVYFDQFTFEKISDTEINIYVVIEDKGETEEVTFNYKKQ</sequence>
<feature type="chain" id="PRO_5016444459" description="DUF6265 domain-containing protein" evidence="1">
    <location>
        <begin position="21"/>
        <end position="164"/>
    </location>
</feature>
<dbReference type="OrthoDB" id="7567258at2"/>
<evidence type="ECO:0000259" key="2">
    <source>
        <dbReference type="Pfam" id="PF19780"/>
    </source>
</evidence>
<feature type="signal peptide" evidence="1">
    <location>
        <begin position="1"/>
        <end position="20"/>
    </location>
</feature>
<name>A0A327RM77_9FLAO</name>
<dbReference type="AlphaFoldDB" id="A0A327RM77"/>
<dbReference type="PROSITE" id="PS51257">
    <property type="entry name" value="PROKAR_LIPOPROTEIN"/>
    <property type="match status" value="1"/>
</dbReference>
<gene>
    <name evidence="3" type="ORF">LY08_00291</name>
</gene>
<keyword evidence="1" id="KW-0732">Signal</keyword>
<dbReference type="InterPro" id="IPR046232">
    <property type="entry name" value="DUF6265"/>
</dbReference>
<accession>A0A327RM77</accession>
<evidence type="ECO:0000256" key="1">
    <source>
        <dbReference type="SAM" id="SignalP"/>
    </source>
</evidence>
<evidence type="ECO:0000313" key="3">
    <source>
        <dbReference type="EMBL" id="RAJ18019.1"/>
    </source>
</evidence>
<dbReference type="RefSeq" id="WP_111658654.1">
    <property type="nucleotide sequence ID" value="NZ_QLLO01000001.1"/>
</dbReference>
<proteinExistence type="predicted"/>
<comment type="caution">
    <text evidence="3">The sequence shown here is derived from an EMBL/GenBank/DDBJ whole genome shotgun (WGS) entry which is preliminary data.</text>
</comment>
<feature type="domain" description="DUF6265" evidence="2">
    <location>
        <begin position="40"/>
        <end position="147"/>
    </location>
</feature>
<organism evidence="3 4">
    <name type="scientific">Olleya aquimaris</name>
    <dbReference type="NCBI Taxonomy" id="639310"/>
    <lineage>
        <taxon>Bacteria</taxon>
        <taxon>Pseudomonadati</taxon>
        <taxon>Bacteroidota</taxon>
        <taxon>Flavobacteriia</taxon>
        <taxon>Flavobacteriales</taxon>
        <taxon>Flavobacteriaceae</taxon>
    </lineage>
</organism>
<protein>
    <recommendedName>
        <fullName evidence="2">DUF6265 domain-containing protein</fullName>
    </recommendedName>
</protein>
<dbReference type="Pfam" id="PF19780">
    <property type="entry name" value="DUF6265"/>
    <property type="match status" value="1"/>
</dbReference>
<evidence type="ECO:0000313" key="4">
    <source>
        <dbReference type="Proteomes" id="UP000248703"/>
    </source>
</evidence>